<proteinExistence type="predicted"/>
<feature type="signal peptide" evidence="1">
    <location>
        <begin position="1"/>
        <end position="19"/>
    </location>
</feature>
<name>A0A1W0E3I6_9MICR</name>
<protein>
    <submittedName>
        <fullName evidence="2">Uncharacterized protein</fullName>
    </submittedName>
</protein>
<dbReference type="EMBL" id="MNPJ01000025">
    <property type="protein sequence ID" value="OQS53804.1"/>
    <property type="molecule type" value="Genomic_DNA"/>
</dbReference>
<feature type="chain" id="PRO_5012596596" evidence="1">
    <location>
        <begin position="20"/>
        <end position="321"/>
    </location>
</feature>
<keyword evidence="1" id="KW-0732">Signal</keyword>
<dbReference type="Proteomes" id="UP000192758">
    <property type="component" value="Unassembled WGS sequence"/>
</dbReference>
<organism evidence="2 3">
    <name type="scientific">Ecytonucleospora hepatopenaei</name>
    <dbReference type="NCBI Taxonomy" id="646526"/>
    <lineage>
        <taxon>Eukaryota</taxon>
        <taxon>Fungi</taxon>
        <taxon>Fungi incertae sedis</taxon>
        <taxon>Microsporidia</taxon>
        <taxon>Enterocytozoonidae</taxon>
        <taxon>Ecytonucleospora</taxon>
    </lineage>
</organism>
<reference evidence="2 3" key="1">
    <citation type="journal article" date="2017" name="Environ. Microbiol.">
        <title>Decay of the glycolytic pathway and adaptation to intranuclear parasitism within Enterocytozoonidae microsporidia.</title>
        <authorList>
            <person name="Wiredu Boakye D."/>
            <person name="Jaroenlak P."/>
            <person name="Prachumwat A."/>
            <person name="Williams T.A."/>
            <person name="Bateman K.S."/>
            <person name="Itsathitphaisarn O."/>
            <person name="Sritunyalucksana K."/>
            <person name="Paszkiewicz K.H."/>
            <person name="Moore K.A."/>
            <person name="Stentiford G.D."/>
            <person name="Williams B.A."/>
        </authorList>
    </citation>
    <scope>NUCLEOTIDE SEQUENCE [LARGE SCALE GENOMIC DNA]</scope>
    <source>
        <strain evidence="2 3">TH1</strain>
    </source>
</reference>
<sequence length="321" mass="36362">MFLFFRALTVATYSFECRTDCTPPEDFNQCFDNLDYCESSSRESYVPVVYTAPTPKLADANLSGAVALLVTSITDEGKVLKSRLYQLFHEIENCLDEDVKCCKEEIKEVTEDTVNKTCVNETESAKLLFDKLVSDINDVLSSCTDDVEAEVTAAFLALNAKITAEITRVAGLKNKELMDYVRNLSSGLLPTLLSFTNVTKNTVETSIRATEEACKEEALRLLTQFYPRLETIVRQACSQLSTEMNETTESKMGSLKINCFYIDEIKSKFNNYIKNHQSNLTRAIQEWGALYLNNLCKKPYATKSKYVPQNYNNYMRRAVCS</sequence>
<keyword evidence="3" id="KW-1185">Reference proteome</keyword>
<accession>A0A1W0E3I6</accession>
<evidence type="ECO:0000313" key="2">
    <source>
        <dbReference type="EMBL" id="OQS53804.1"/>
    </source>
</evidence>
<dbReference type="AlphaFoldDB" id="A0A1W0E3I6"/>
<evidence type="ECO:0000256" key="1">
    <source>
        <dbReference type="SAM" id="SignalP"/>
    </source>
</evidence>
<comment type="caution">
    <text evidence="2">The sequence shown here is derived from an EMBL/GenBank/DDBJ whole genome shotgun (WGS) entry which is preliminary data.</text>
</comment>
<dbReference type="VEuPathDB" id="MicrosporidiaDB:EHP00_1636"/>
<evidence type="ECO:0000313" key="3">
    <source>
        <dbReference type="Proteomes" id="UP000192758"/>
    </source>
</evidence>
<gene>
    <name evidence="2" type="ORF">EHP00_1636</name>
</gene>